<name>A0A9P0FC17_BRAAE</name>
<evidence type="ECO:0000259" key="9">
    <source>
        <dbReference type="PROSITE" id="PS50157"/>
    </source>
</evidence>
<dbReference type="SUPFAM" id="SSF46689">
    <property type="entry name" value="Homeodomain-like"/>
    <property type="match status" value="1"/>
</dbReference>
<dbReference type="Gene3D" id="3.30.160.60">
    <property type="entry name" value="Classic Zinc Finger"/>
    <property type="match status" value="4"/>
</dbReference>
<comment type="subcellular location">
    <subcellularLocation>
        <location evidence="1">Nucleus</location>
    </subcellularLocation>
</comment>
<feature type="domain" description="C2H2-type" evidence="9">
    <location>
        <begin position="496"/>
        <end position="523"/>
    </location>
</feature>
<keyword evidence="4" id="KW-0805">Transcription regulation</keyword>
<organism evidence="11 12">
    <name type="scientific">Brassicogethes aeneus</name>
    <name type="common">Rape pollen beetle</name>
    <name type="synonym">Meligethes aeneus</name>
    <dbReference type="NCBI Taxonomy" id="1431903"/>
    <lineage>
        <taxon>Eukaryota</taxon>
        <taxon>Metazoa</taxon>
        <taxon>Ecdysozoa</taxon>
        <taxon>Arthropoda</taxon>
        <taxon>Hexapoda</taxon>
        <taxon>Insecta</taxon>
        <taxon>Pterygota</taxon>
        <taxon>Neoptera</taxon>
        <taxon>Endopterygota</taxon>
        <taxon>Coleoptera</taxon>
        <taxon>Polyphaga</taxon>
        <taxon>Cucujiformia</taxon>
        <taxon>Nitidulidae</taxon>
        <taxon>Meligethinae</taxon>
        <taxon>Brassicogethes</taxon>
    </lineage>
</organism>
<dbReference type="PROSITE" id="PS51057">
    <property type="entry name" value="PAIRED_2"/>
    <property type="match status" value="1"/>
</dbReference>
<dbReference type="AlphaFoldDB" id="A0A9P0FC17"/>
<keyword evidence="2" id="KW-0217">Developmental protein</keyword>
<evidence type="ECO:0000256" key="3">
    <source>
        <dbReference type="ARBA" id="ARBA00022724"/>
    </source>
</evidence>
<feature type="domain" description="C2H2-type" evidence="9">
    <location>
        <begin position="732"/>
        <end position="759"/>
    </location>
</feature>
<keyword evidence="6" id="KW-0804">Transcription</keyword>
<dbReference type="GO" id="GO:0008270">
    <property type="term" value="F:zinc ion binding"/>
    <property type="evidence" value="ECO:0007669"/>
    <property type="project" value="UniProtKB-KW"/>
</dbReference>
<keyword evidence="12" id="KW-1185">Reference proteome</keyword>
<dbReference type="PRINTS" id="PR00027">
    <property type="entry name" value="PAIREDBOX"/>
</dbReference>
<dbReference type="Pfam" id="PF00292">
    <property type="entry name" value="PAX"/>
    <property type="match status" value="1"/>
</dbReference>
<dbReference type="PANTHER" id="PTHR45636:SF41">
    <property type="entry name" value="PAIRED BOX PROTEIN PAX-6-RELATED"/>
    <property type="match status" value="1"/>
</dbReference>
<feature type="domain" description="C2H2-type" evidence="9">
    <location>
        <begin position="533"/>
        <end position="560"/>
    </location>
</feature>
<keyword evidence="8" id="KW-0863">Zinc-finger</keyword>
<dbReference type="OrthoDB" id="10004641at2759"/>
<dbReference type="PANTHER" id="PTHR45636">
    <property type="entry name" value="PAIRED BOX PROTEIN PAX-6-RELATED-RELATED"/>
    <property type="match status" value="1"/>
</dbReference>
<evidence type="ECO:0000256" key="4">
    <source>
        <dbReference type="ARBA" id="ARBA00023015"/>
    </source>
</evidence>
<feature type="domain" description="C2H2-type" evidence="9">
    <location>
        <begin position="240"/>
        <end position="267"/>
    </location>
</feature>
<dbReference type="GO" id="GO:0009791">
    <property type="term" value="P:post-embryonic development"/>
    <property type="evidence" value="ECO:0007669"/>
    <property type="project" value="UniProtKB-ARBA"/>
</dbReference>
<keyword evidence="3" id="KW-0563">Paired box</keyword>
<evidence type="ECO:0000256" key="5">
    <source>
        <dbReference type="ARBA" id="ARBA00023125"/>
    </source>
</evidence>
<proteinExistence type="predicted"/>
<feature type="domain" description="C2H2-type" evidence="9">
    <location>
        <begin position="359"/>
        <end position="386"/>
    </location>
</feature>
<feature type="domain" description="C2H2-type" evidence="9">
    <location>
        <begin position="269"/>
        <end position="292"/>
    </location>
</feature>
<dbReference type="InterPro" id="IPR001523">
    <property type="entry name" value="Paired_dom"/>
</dbReference>
<feature type="domain" description="C2H2-type" evidence="9">
    <location>
        <begin position="405"/>
        <end position="432"/>
    </location>
</feature>
<evidence type="ECO:0000313" key="11">
    <source>
        <dbReference type="EMBL" id="CAH0547431.1"/>
    </source>
</evidence>
<dbReference type="GO" id="GO:0000981">
    <property type="term" value="F:DNA-binding transcription factor activity, RNA polymerase II-specific"/>
    <property type="evidence" value="ECO:0007669"/>
    <property type="project" value="TreeGrafter"/>
</dbReference>
<evidence type="ECO:0000256" key="7">
    <source>
        <dbReference type="ARBA" id="ARBA00023242"/>
    </source>
</evidence>
<dbReference type="FunFam" id="1.10.10.10:FF:000003">
    <property type="entry name" value="Paired box protein Pax-6"/>
    <property type="match status" value="1"/>
</dbReference>
<evidence type="ECO:0000256" key="6">
    <source>
        <dbReference type="ARBA" id="ARBA00023163"/>
    </source>
</evidence>
<dbReference type="PROSITE" id="PS50157">
    <property type="entry name" value="ZINC_FINGER_C2H2_2"/>
    <property type="match status" value="7"/>
</dbReference>
<dbReference type="InterPro" id="IPR013087">
    <property type="entry name" value="Znf_C2H2_type"/>
</dbReference>
<dbReference type="InterPro" id="IPR043565">
    <property type="entry name" value="PAX_fam"/>
</dbReference>
<dbReference type="GO" id="GO:0005634">
    <property type="term" value="C:nucleus"/>
    <property type="evidence" value="ECO:0007669"/>
    <property type="project" value="UniProtKB-SubCell"/>
</dbReference>
<reference evidence="11" key="1">
    <citation type="submission" date="2021-12" db="EMBL/GenBank/DDBJ databases">
        <authorList>
            <person name="King R."/>
        </authorList>
    </citation>
    <scope>NUCLEOTIDE SEQUENCE</scope>
</reference>
<keyword evidence="7" id="KW-0539">Nucleus</keyword>
<evidence type="ECO:0000259" key="10">
    <source>
        <dbReference type="PROSITE" id="PS51057"/>
    </source>
</evidence>
<dbReference type="InterPro" id="IPR036236">
    <property type="entry name" value="Znf_C2H2_sf"/>
</dbReference>
<dbReference type="Gene3D" id="1.10.10.10">
    <property type="entry name" value="Winged helix-like DNA-binding domain superfamily/Winged helix DNA-binding domain"/>
    <property type="match status" value="2"/>
</dbReference>
<dbReference type="Proteomes" id="UP001154078">
    <property type="component" value="Chromosome 1"/>
</dbReference>
<evidence type="ECO:0000313" key="12">
    <source>
        <dbReference type="Proteomes" id="UP001154078"/>
    </source>
</evidence>
<accession>A0A9P0FC17</accession>
<dbReference type="SMART" id="SM00355">
    <property type="entry name" value="ZnF_C2H2"/>
    <property type="match status" value="9"/>
</dbReference>
<keyword evidence="8" id="KW-0479">Metal-binding</keyword>
<keyword evidence="8" id="KW-0862">Zinc</keyword>
<feature type="domain" description="Paired" evidence="10">
    <location>
        <begin position="804"/>
        <end position="930"/>
    </location>
</feature>
<sequence>MMILVYVQCVEILLWKELTEILFRMDIIDVILAIIASLKRHLKPISAGIWGLDTKYGYVAADPCEDKKHPQKKEYGPKWCGPNSEPTIKDLSIKLDVMANMLRKIEKSVVNVENNFQEQSLNLSSFGPTTDIEIVRKKLPLRTIDDVQLFNIESREEVFKTSYIYYINSMGGRDVKDCIYRCLASMFTDELARNCSIVGHRGNYKLEDFYFIKTFEGVILYASTFEEYTSLKVYTKGVRYGCSRCKKTYLQKKTLGRHLRFDCGQKPSFTCQICSKKFKHGYILLKHMRHTHNVYIQKLRQRHVHDSPPEITEIKVDKSRCRIVEVELFEMPASCARRRIGFSSKLTNNGNIFNCSDRFPCPRCNRVYKHKASLYNHSRFECGKEARFVCPLVGCQYRTKRKVGFSCQQCGKKYGRKQHLVRHVQYECGKDPVFQCPLCPRKCKRKDVLQMHLRDIKVLPKFESMPDYLALPLCLIRKQSKNKLKAESHENCDKKIVCADCGRIYKRKSSLRNHQKWECGKEPRFQCTFCLQFHCDVCTKSYKNASSLWRHKKYECGEEKKFVCAYCDRSKQDSKCYKEYLIVEGILVAELPKPVIEKALLDNTIEHQLNLIKNFFSEIKTSLFDINGKIDMLVPAAKTSSSGFPFKLPFKLPLQTIEELEAFEKEILQNETSRQCYDSSVMFAFEEYIEFDNIIVPPILEKYLSDDKPKPKTLNGYSEAYLKASYSEDSQFACKHCGKRYKWKSTLRRHEQVECGGKQPMFQCPSCPYKAKQKGNLGVHIRKHHYPSDNLNNNITDFQHKTNSTSFVNQYGGVFVNGRALPNSIRQKVVELALSGVRIVDISKQLKVSHGFVSKVVSRYKETGNYSARSTGGSKPKVATPTVVDAIARYKRENPNVVAWEIRDKLLAEGICFEENVPSISSINKRVRNINQKIKEEENQDYKFM</sequence>
<keyword evidence="5" id="KW-0238">DNA-binding</keyword>
<dbReference type="SUPFAM" id="SSF57667">
    <property type="entry name" value="beta-beta-alpha zinc fingers"/>
    <property type="match status" value="4"/>
</dbReference>
<evidence type="ECO:0000256" key="8">
    <source>
        <dbReference type="PROSITE-ProRule" id="PRU00042"/>
    </source>
</evidence>
<evidence type="ECO:0000256" key="2">
    <source>
        <dbReference type="ARBA" id="ARBA00022473"/>
    </source>
</evidence>
<dbReference type="InterPro" id="IPR009057">
    <property type="entry name" value="Homeodomain-like_sf"/>
</dbReference>
<dbReference type="EMBL" id="OV121132">
    <property type="protein sequence ID" value="CAH0547431.1"/>
    <property type="molecule type" value="Genomic_DNA"/>
</dbReference>
<dbReference type="InterPro" id="IPR036388">
    <property type="entry name" value="WH-like_DNA-bd_sf"/>
</dbReference>
<dbReference type="GO" id="GO:0000978">
    <property type="term" value="F:RNA polymerase II cis-regulatory region sequence-specific DNA binding"/>
    <property type="evidence" value="ECO:0007669"/>
    <property type="project" value="TreeGrafter"/>
</dbReference>
<dbReference type="Pfam" id="PF00096">
    <property type="entry name" value="zf-C2H2"/>
    <property type="match status" value="3"/>
</dbReference>
<dbReference type="PROSITE" id="PS00028">
    <property type="entry name" value="ZINC_FINGER_C2H2_1"/>
    <property type="match status" value="1"/>
</dbReference>
<gene>
    <name evidence="11" type="ORF">MELIAE_LOCUS1423</name>
</gene>
<evidence type="ECO:0000256" key="1">
    <source>
        <dbReference type="ARBA" id="ARBA00004123"/>
    </source>
</evidence>
<dbReference type="SMART" id="SM00351">
    <property type="entry name" value="PAX"/>
    <property type="match status" value="1"/>
</dbReference>
<protein>
    <submittedName>
        <fullName evidence="11">Uncharacterized protein</fullName>
    </submittedName>
</protein>